<dbReference type="Gene3D" id="1.25.10.10">
    <property type="entry name" value="Leucine-rich Repeat Variant"/>
    <property type="match status" value="1"/>
</dbReference>
<name>A0A7G2C9Y2_9TRYP</name>
<keyword evidence="3" id="KW-1185">Reference proteome</keyword>
<dbReference type="InterPro" id="IPR016024">
    <property type="entry name" value="ARM-type_fold"/>
</dbReference>
<feature type="region of interest" description="Disordered" evidence="1">
    <location>
        <begin position="147"/>
        <end position="177"/>
    </location>
</feature>
<protein>
    <submittedName>
        <fullName evidence="2">Uncharacterized protein</fullName>
    </submittedName>
</protein>
<reference evidence="2 3" key="1">
    <citation type="submission" date="2020-08" db="EMBL/GenBank/DDBJ databases">
        <authorList>
            <person name="Newling K."/>
            <person name="Davey J."/>
            <person name="Forrester S."/>
        </authorList>
    </citation>
    <scope>NUCLEOTIDE SEQUENCE [LARGE SCALE GENOMIC DNA]</scope>
    <source>
        <strain evidence="3">Crithidia deanei Carvalho (ATCC PRA-265)</strain>
    </source>
</reference>
<gene>
    <name evidence="2" type="ORF">ADEAN_000331900</name>
</gene>
<dbReference type="EMBL" id="LR877149">
    <property type="protein sequence ID" value="CAD2215861.1"/>
    <property type="molecule type" value="Genomic_DNA"/>
</dbReference>
<dbReference type="Proteomes" id="UP000515908">
    <property type="component" value="Chromosome 05"/>
</dbReference>
<sequence>MASAYSSKFTAEGLECVEKISNYVHAVGRVNDTGGSCILLSLPTADMSRITRDGGMQEVLGDSFRSSNRSIRLSPFEIEKISSMAVLLTTSHVFPCRESATGSFVTFLEKTVAGAAAQFGRQPQPLTVRTRSDAVFITSISNEAQTSAARQLQVGESTEGGRSTTAASSPQPSTTDEIGYSITCCDVKPLKRNMRYTMGESDVSFAGKSYSIRTASAAESFVSLKGKKNANDDLFLVKPLPLPLLLSSISPVHEGDIHLLITFTDGVKQYIVKKVEHVEEDFCTYVEDKNSSPCSGGPVFNKKGDFVGIQHQTGKESICLFSKSITKHLFAMGLLGVCRAPISDLTFNVLNTHLASTNNMVTTQAFKKQKNADGLKRLIDVGRGGDQLANFKDVERLQRQRTKEIPVPQREPSFEEVYDEFFYNFYSLLLMLRSFSYSSALTKKILQEIVKPEHLNELKSVSADGGVGFILEVIDGHPQDEGLIVSALTALSRICLYESNLQTFIQVDGVPSVMEILKEYIHEPRILQWGIYCLVQVTKVDAPRRSKTVEYVAQMQGIEMAHYILYNHGGLLQAHLTDWTAKLLYNIIEVNHRFVAIFLHENLPSLLVTKLIECKEEPSLVASLLKLLSKLLLPYAHTKVKLTVKSCRRRKRVIPHW</sequence>
<feature type="compositionally biased region" description="Polar residues" evidence="1">
    <location>
        <begin position="147"/>
        <end position="162"/>
    </location>
</feature>
<proteinExistence type="predicted"/>
<dbReference type="InterPro" id="IPR011989">
    <property type="entry name" value="ARM-like"/>
</dbReference>
<dbReference type="OrthoDB" id="273435at2759"/>
<dbReference type="SUPFAM" id="SSF48371">
    <property type="entry name" value="ARM repeat"/>
    <property type="match status" value="1"/>
</dbReference>
<accession>A0A7G2C9Y2</accession>
<organism evidence="2 3">
    <name type="scientific">Angomonas deanei</name>
    <dbReference type="NCBI Taxonomy" id="59799"/>
    <lineage>
        <taxon>Eukaryota</taxon>
        <taxon>Discoba</taxon>
        <taxon>Euglenozoa</taxon>
        <taxon>Kinetoplastea</taxon>
        <taxon>Metakinetoplastina</taxon>
        <taxon>Trypanosomatida</taxon>
        <taxon>Trypanosomatidae</taxon>
        <taxon>Strigomonadinae</taxon>
        <taxon>Angomonas</taxon>
    </lineage>
</organism>
<evidence type="ECO:0000313" key="2">
    <source>
        <dbReference type="EMBL" id="CAD2215861.1"/>
    </source>
</evidence>
<evidence type="ECO:0000313" key="3">
    <source>
        <dbReference type="Proteomes" id="UP000515908"/>
    </source>
</evidence>
<dbReference type="VEuPathDB" id="TriTrypDB:ADEAN_000331900"/>
<dbReference type="AlphaFoldDB" id="A0A7G2C9Y2"/>
<evidence type="ECO:0000256" key="1">
    <source>
        <dbReference type="SAM" id="MobiDB-lite"/>
    </source>
</evidence>
<feature type="compositionally biased region" description="Low complexity" evidence="1">
    <location>
        <begin position="163"/>
        <end position="175"/>
    </location>
</feature>